<evidence type="ECO:0000259" key="7">
    <source>
        <dbReference type="SMART" id="SM00839"/>
    </source>
</evidence>
<reference evidence="8 9" key="1">
    <citation type="submission" date="2014-11" db="EMBL/GenBank/DDBJ databases">
        <title>Whole genome shotgun sequence of Sphingomonas parapaucimobilis NBRC 15100.</title>
        <authorList>
            <person name="Katano-Makiyama Y."/>
            <person name="Hosoyama A."/>
            <person name="Hashimoto M."/>
            <person name="Hosoyama Y."/>
            <person name="Noguchi M."/>
            <person name="Numata M."/>
            <person name="Tsuchikane K."/>
            <person name="Hirakata S."/>
            <person name="Uohara A."/>
            <person name="Shimodaira J."/>
            <person name="Ohji S."/>
            <person name="Ichikawa N."/>
            <person name="Kimura A."/>
            <person name="Yamazoe A."/>
            <person name="Fujita N."/>
        </authorList>
    </citation>
    <scope>NUCLEOTIDE SEQUENCE [LARGE SCALE GENOMIC DNA]</scope>
    <source>
        <strain evidence="8 9">NBRC 15100</strain>
    </source>
</reference>
<organism evidence="8 9">
    <name type="scientific">Sphingomonas parapaucimobilis NBRC 15100</name>
    <dbReference type="NCBI Taxonomy" id="1219049"/>
    <lineage>
        <taxon>Bacteria</taxon>
        <taxon>Pseudomonadati</taxon>
        <taxon>Pseudomonadota</taxon>
        <taxon>Alphaproteobacteria</taxon>
        <taxon>Sphingomonadales</taxon>
        <taxon>Sphingomonadaceae</taxon>
        <taxon>Sphingomonas</taxon>
    </lineage>
</organism>
<dbReference type="PANTHER" id="PTHR42722:SF1">
    <property type="entry name" value="VALINE DEHYDROGENASE"/>
    <property type="match status" value="1"/>
</dbReference>
<dbReference type="InterPro" id="IPR006096">
    <property type="entry name" value="Glu/Leu/Phe/Val/Trp_DH_C"/>
</dbReference>
<protein>
    <submittedName>
        <fullName evidence="8">Putative amino acid dehydrogenase</fullName>
    </submittedName>
</protein>
<dbReference type="CDD" id="cd01075">
    <property type="entry name" value="NAD_bind_Leu_Phe_Val_DH"/>
    <property type="match status" value="1"/>
</dbReference>
<dbReference type="SUPFAM" id="SSF53223">
    <property type="entry name" value="Aminoacid dehydrogenase-like, N-terminal domain"/>
    <property type="match status" value="1"/>
</dbReference>
<dbReference type="AlphaFoldDB" id="A0A0A1W5P7"/>
<evidence type="ECO:0000313" key="8">
    <source>
        <dbReference type="EMBL" id="GAM00663.1"/>
    </source>
</evidence>
<keyword evidence="9" id="KW-1185">Reference proteome</keyword>
<keyword evidence="3 5" id="KW-0520">NAD</keyword>
<proteinExistence type="inferred from homology"/>
<dbReference type="PIRSF" id="PIRSF000188">
    <property type="entry name" value="Phe_leu_dh"/>
    <property type="match status" value="1"/>
</dbReference>
<evidence type="ECO:0000256" key="1">
    <source>
        <dbReference type="ARBA" id="ARBA00006382"/>
    </source>
</evidence>
<dbReference type="PANTHER" id="PTHR42722">
    <property type="entry name" value="LEUCINE DEHYDROGENASE"/>
    <property type="match status" value="1"/>
</dbReference>
<dbReference type="InterPro" id="IPR006097">
    <property type="entry name" value="Glu/Leu/Phe/Val/Trp_DH_dimer"/>
</dbReference>
<dbReference type="RefSeq" id="WP_042485970.1">
    <property type="nucleotide sequence ID" value="NZ_BBPI01000035.1"/>
</dbReference>
<dbReference type="Gene3D" id="3.40.50.720">
    <property type="entry name" value="NAD(P)-binding Rossmann-like Domain"/>
    <property type="match status" value="1"/>
</dbReference>
<dbReference type="InterPro" id="IPR006095">
    <property type="entry name" value="Glu/Leu/Phe/Val/Trp_DH"/>
</dbReference>
<evidence type="ECO:0000256" key="4">
    <source>
        <dbReference type="PIRSR" id="PIRSR000188-1"/>
    </source>
</evidence>
<dbReference type="InterPro" id="IPR036291">
    <property type="entry name" value="NAD(P)-bd_dom_sf"/>
</dbReference>
<feature type="domain" description="Glutamate/phenylalanine/leucine/valine/L-tryptophan dehydrogenase C-terminal" evidence="7">
    <location>
        <begin position="146"/>
        <end position="344"/>
    </location>
</feature>
<name>A0A0A1W5P7_9SPHN</name>
<dbReference type="Pfam" id="PF02812">
    <property type="entry name" value="ELFV_dehydrog_N"/>
    <property type="match status" value="1"/>
</dbReference>
<keyword evidence="2 6" id="KW-0560">Oxidoreductase</keyword>
<dbReference type="OrthoDB" id="9803297at2"/>
<feature type="binding site" evidence="5">
    <location>
        <begin position="182"/>
        <end position="187"/>
    </location>
    <ligand>
        <name>NAD(+)</name>
        <dbReference type="ChEBI" id="CHEBI:57540"/>
    </ligand>
</feature>
<evidence type="ECO:0000256" key="5">
    <source>
        <dbReference type="PIRSR" id="PIRSR000188-2"/>
    </source>
</evidence>
<dbReference type="InterPro" id="IPR046346">
    <property type="entry name" value="Aminoacid_DH-like_N_sf"/>
</dbReference>
<dbReference type="PRINTS" id="PR00082">
    <property type="entry name" value="GLFDHDRGNASE"/>
</dbReference>
<evidence type="ECO:0000256" key="2">
    <source>
        <dbReference type="ARBA" id="ARBA00023002"/>
    </source>
</evidence>
<dbReference type="SMART" id="SM00839">
    <property type="entry name" value="ELFV_dehydrog"/>
    <property type="match status" value="1"/>
</dbReference>
<evidence type="ECO:0000313" key="9">
    <source>
        <dbReference type="Proteomes" id="UP000032305"/>
    </source>
</evidence>
<sequence length="348" mass="35540">MTDWGFPDFDAHEGVHLFTDPASGLQAVIAVHSTHLGPAAGGARFWNYGTPALAITDALRLSRGMSYKNAMAGLALGGGKGVVLAAKPGDVITTAQLEAFGRAVESLGGRYVTAEDVGMSEERMKVIATQTRYVSGLPVASGAAGGDPGPYTAHGVYLGVKAAAKRGLGATDMKGVRVAIQGVGSVGGGLAKLLAKDGAVLTIADVNQARAEQMAAELGASVASADEILFADVDLVSPNALGAVLTADSIQRLKAKVVAGGANNQLATREDGARVAEAGILYAPDYVINAGGIINVGLEYLGQGDEAEVMARIAKIPERLEQVWQRSAETGHPASDVADEIAQGLIGR</sequence>
<evidence type="ECO:0000256" key="6">
    <source>
        <dbReference type="RuleBase" id="RU004417"/>
    </source>
</evidence>
<dbReference type="GO" id="GO:0016639">
    <property type="term" value="F:oxidoreductase activity, acting on the CH-NH2 group of donors, NAD or NADP as acceptor"/>
    <property type="evidence" value="ECO:0007669"/>
    <property type="project" value="InterPro"/>
</dbReference>
<keyword evidence="5" id="KW-0547">Nucleotide-binding</keyword>
<dbReference type="GO" id="GO:0006520">
    <property type="term" value="P:amino acid metabolic process"/>
    <property type="evidence" value="ECO:0007669"/>
    <property type="project" value="InterPro"/>
</dbReference>
<evidence type="ECO:0000256" key="3">
    <source>
        <dbReference type="ARBA" id="ARBA00023027"/>
    </source>
</evidence>
<dbReference type="InterPro" id="IPR016211">
    <property type="entry name" value="Glu/Phe/Leu/Val/Trp_DH_bac/arc"/>
</dbReference>
<accession>A0A0A1W5P7</accession>
<dbReference type="eggNOG" id="COG0334">
    <property type="taxonomic scope" value="Bacteria"/>
</dbReference>
<comment type="similarity">
    <text evidence="1 6">Belongs to the Glu/Leu/Phe/Val dehydrogenases family.</text>
</comment>
<dbReference type="GO" id="GO:0000166">
    <property type="term" value="F:nucleotide binding"/>
    <property type="evidence" value="ECO:0007669"/>
    <property type="project" value="UniProtKB-KW"/>
</dbReference>
<gene>
    <name evidence="8" type="ORF">SP5_035_00620</name>
</gene>
<dbReference type="Proteomes" id="UP000032305">
    <property type="component" value="Unassembled WGS sequence"/>
</dbReference>
<dbReference type="EMBL" id="BBPI01000035">
    <property type="protein sequence ID" value="GAM00663.1"/>
    <property type="molecule type" value="Genomic_DNA"/>
</dbReference>
<dbReference type="Gene3D" id="3.40.50.10860">
    <property type="entry name" value="Leucine Dehydrogenase, chain A, domain 1"/>
    <property type="match status" value="1"/>
</dbReference>
<dbReference type="SUPFAM" id="SSF51735">
    <property type="entry name" value="NAD(P)-binding Rossmann-fold domains"/>
    <property type="match status" value="1"/>
</dbReference>
<comment type="caution">
    <text evidence="8">The sequence shown here is derived from an EMBL/GenBank/DDBJ whole genome shotgun (WGS) entry which is preliminary data.</text>
</comment>
<feature type="active site" description="Proton donor/acceptor" evidence="4">
    <location>
        <position position="80"/>
    </location>
</feature>
<dbReference type="Pfam" id="PF00208">
    <property type="entry name" value="ELFV_dehydrog"/>
    <property type="match status" value="1"/>
</dbReference>